<name>A0AAN7VET0_9COLE</name>
<keyword evidence="7" id="KW-0325">Glycoprotein</keyword>
<dbReference type="PANTHER" id="PTHR11923">
    <property type="entry name" value="SCAVENGER RECEPTOR CLASS B TYPE-1 SR-B1"/>
    <property type="match status" value="1"/>
</dbReference>
<evidence type="ECO:0000256" key="1">
    <source>
        <dbReference type="ARBA" id="ARBA00004236"/>
    </source>
</evidence>
<evidence type="ECO:0008006" key="11">
    <source>
        <dbReference type="Google" id="ProtNLM"/>
    </source>
</evidence>
<keyword evidence="6 8" id="KW-0472">Membrane</keyword>
<dbReference type="PANTHER" id="PTHR11923:SF93">
    <property type="entry name" value="GH07959P-RELATED"/>
    <property type="match status" value="1"/>
</dbReference>
<dbReference type="Pfam" id="PF01130">
    <property type="entry name" value="CD36"/>
    <property type="match status" value="1"/>
</dbReference>
<sequence length="509" mass="58459">MRPLSQRFARNACFGLLGTLLFTSGVLVLLLWSWLFDILIASMLVLKPDSQTFDLWRKPPIPLALDFYFFNWTNPEEINDPSKKPRFVEIGPYRFRELREKVNFIWNQNDTVTYQQLRRWNFDEENSVGRVTDSITTLNAVTMSAAHHIKDWNYFLKRGFSHTLAAVSPDVHIIRTVGELLFDGYDDPLVDIASTFPFLSAGIPSFDKFGWFYTRNNSYTFDGIFNIGTANGDFGQVKSWNYENETKFYSGECAKVHGSAAEFYPRNLERDYIGFFSPDMCRYVKLDYEKDTTIKGINGYKFSAQAGMLDNGTLRPENECYCNGECVPSGMLNVSSCRYGTPAFVSLPHFYGADPIYVNMVEGLHPEKERHETFITLEPKTAAPLEVSVRLQLNIRTLPVDSITLYEEIPEIFFPMLWFEQSVRLPNSLSWGIWIVANANIICPIVGSVMTILGTSLLAYVTGQLVTEAIHQRKQKIHKLYKEEVPLTQSTYDPTMFKRKLSYLDIIYS</sequence>
<proteinExistence type="inferred from homology"/>
<organism evidence="9 10">
    <name type="scientific">Pyrocoelia pectoralis</name>
    <dbReference type="NCBI Taxonomy" id="417401"/>
    <lineage>
        <taxon>Eukaryota</taxon>
        <taxon>Metazoa</taxon>
        <taxon>Ecdysozoa</taxon>
        <taxon>Arthropoda</taxon>
        <taxon>Hexapoda</taxon>
        <taxon>Insecta</taxon>
        <taxon>Pterygota</taxon>
        <taxon>Neoptera</taxon>
        <taxon>Endopterygota</taxon>
        <taxon>Coleoptera</taxon>
        <taxon>Polyphaga</taxon>
        <taxon>Elateriformia</taxon>
        <taxon>Elateroidea</taxon>
        <taxon>Lampyridae</taxon>
        <taxon>Lampyrinae</taxon>
        <taxon>Pyrocoelia</taxon>
    </lineage>
</organism>
<evidence type="ECO:0000256" key="4">
    <source>
        <dbReference type="ARBA" id="ARBA00022692"/>
    </source>
</evidence>
<evidence type="ECO:0000313" key="9">
    <source>
        <dbReference type="EMBL" id="KAK5644844.1"/>
    </source>
</evidence>
<evidence type="ECO:0000256" key="2">
    <source>
        <dbReference type="ARBA" id="ARBA00010532"/>
    </source>
</evidence>
<dbReference type="EMBL" id="JAVRBK010000004">
    <property type="protein sequence ID" value="KAK5644844.1"/>
    <property type="molecule type" value="Genomic_DNA"/>
</dbReference>
<dbReference type="GO" id="GO:0005737">
    <property type="term" value="C:cytoplasm"/>
    <property type="evidence" value="ECO:0007669"/>
    <property type="project" value="TreeGrafter"/>
</dbReference>
<gene>
    <name evidence="9" type="ORF">RI129_006144</name>
</gene>
<evidence type="ECO:0000256" key="6">
    <source>
        <dbReference type="ARBA" id="ARBA00023136"/>
    </source>
</evidence>
<evidence type="ECO:0000256" key="3">
    <source>
        <dbReference type="ARBA" id="ARBA00022475"/>
    </source>
</evidence>
<evidence type="ECO:0000256" key="8">
    <source>
        <dbReference type="SAM" id="Phobius"/>
    </source>
</evidence>
<keyword evidence="3" id="KW-1003">Cell membrane</keyword>
<dbReference type="InterPro" id="IPR002159">
    <property type="entry name" value="CD36_fam"/>
</dbReference>
<keyword evidence="10" id="KW-1185">Reference proteome</keyword>
<dbReference type="GO" id="GO:0005886">
    <property type="term" value="C:plasma membrane"/>
    <property type="evidence" value="ECO:0007669"/>
    <property type="project" value="UniProtKB-SubCell"/>
</dbReference>
<evidence type="ECO:0000313" key="10">
    <source>
        <dbReference type="Proteomes" id="UP001329430"/>
    </source>
</evidence>
<reference evidence="9 10" key="1">
    <citation type="journal article" date="2024" name="Insects">
        <title>An Improved Chromosome-Level Genome Assembly of the Firefly Pyrocoelia pectoralis.</title>
        <authorList>
            <person name="Fu X."/>
            <person name="Meyer-Rochow V.B."/>
            <person name="Ballantyne L."/>
            <person name="Zhu X."/>
        </authorList>
    </citation>
    <scope>NUCLEOTIDE SEQUENCE [LARGE SCALE GENOMIC DNA]</scope>
    <source>
        <strain evidence="9">XCY_ONT2</strain>
    </source>
</reference>
<feature type="transmembrane region" description="Helical" evidence="8">
    <location>
        <begin position="12"/>
        <end position="35"/>
    </location>
</feature>
<keyword evidence="5 8" id="KW-1133">Transmembrane helix</keyword>
<dbReference type="PRINTS" id="PR01609">
    <property type="entry name" value="CD36FAMILY"/>
</dbReference>
<accession>A0AAN7VET0</accession>
<evidence type="ECO:0000256" key="7">
    <source>
        <dbReference type="ARBA" id="ARBA00023180"/>
    </source>
</evidence>
<dbReference type="GO" id="GO:0005044">
    <property type="term" value="F:scavenger receptor activity"/>
    <property type="evidence" value="ECO:0007669"/>
    <property type="project" value="TreeGrafter"/>
</dbReference>
<comment type="similarity">
    <text evidence="2">Belongs to the CD36 family.</text>
</comment>
<evidence type="ECO:0000256" key="5">
    <source>
        <dbReference type="ARBA" id="ARBA00022989"/>
    </source>
</evidence>
<keyword evidence="4 8" id="KW-0812">Transmembrane</keyword>
<dbReference type="AlphaFoldDB" id="A0AAN7VET0"/>
<comment type="subcellular location">
    <subcellularLocation>
        <location evidence="1">Cell membrane</location>
    </subcellularLocation>
</comment>
<dbReference type="Proteomes" id="UP001329430">
    <property type="component" value="Chromosome 4"/>
</dbReference>
<comment type="caution">
    <text evidence="9">The sequence shown here is derived from an EMBL/GenBank/DDBJ whole genome shotgun (WGS) entry which is preliminary data.</text>
</comment>
<protein>
    <recommendedName>
        <fullName evidence="11">Protein croquemort</fullName>
    </recommendedName>
</protein>